<evidence type="ECO:0000256" key="2">
    <source>
        <dbReference type="PIRSR" id="PIRSR000097-1"/>
    </source>
</evidence>
<evidence type="ECO:0000256" key="3">
    <source>
        <dbReference type="PIRSR" id="PIRSR000097-2"/>
    </source>
</evidence>
<dbReference type="PANTHER" id="PTHR11732">
    <property type="entry name" value="ALDO/KETO REDUCTASE"/>
    <property type="match status" value="1"/>
</dbReference>
<evidence type="ECO:0000256" key="1">
    <source>
        <dbReference type="ARBA" id="ARBA00023002"/>
    </source>
</evidence>
<dbReference type="PROSITE" id="PS00798">
    <property type="entry name" value="ALDOKETO_REDUCTASE_1"/>
    <property type="match status" value="1"/>
</dbReference>
<dbReference type="PRINTS" id="PR00069">
    <property type="entry name" value="ALDKETRDTASE"/>
</dbReference>
<feature type="signal peptide" evidence="5">
    <location>
        <begin position="1"/>
        <end position="17"/>
    </location>
</feature>
<dbReference type="InterPro" id="IPR023210">
    <property type="entry name" value="NADP_OxRdtase_dom"/>
</dbReference>
<name>A0A8B8IKX9_VANTA</name>
<evidence type="ECO:0000256" key="5">
    <source>
        <dbReference type="SAM" id="SignalP"/>
    </source>
</evidence>
<dbReference type="GO" id="GO:0016616">
    <property type="term" value="F:oxidoreductase activity, acting on the CH-OH group of donors, NAD or NADP as acceptor"/>
    <property type="evidence" value="ECO:0007669"/>
    <property type="project" value="UniProtKB-ARBA"/>
</dbReference>
<dbReference type="FunFam" id="3.20.20.100:FF:000002">
    <property type="entry name" value="2,5-diketo-D-gluconic acid reductase A"/>
    <property type="match status" value="1"/>
</dbReference>
<keyword evidence="1" id="KW-0560">Oxidoreductase</keyword>
<dbReference type="InterPro" id="IPR036812">
    <property type="entry name" value="NAD(P)_OxRdtase_dom_sf"/>
</dbReference>
<evidence type="ECO:0000313" key="7">
    <source>
        <dbReference type="Proteomes" id="UP001652626"/>
    </source>
</evidence>
<feature type="chain" id="PRO_5034875097" evidence="5">
    <location>
        <begin position="18"/>
        <end position="321"/>
    </location>
</feature>
<gene>
    <name evidence="8" type="primary">LOC113401901</name>
</gene>
<dbReference type="Proteomes" id="UP001652626">
    <property type="component" value="Chromosome 23"/>
</dbReference>
<accession>A0A8B8IKX9</accession>
<evidence type="ECO:0000256" key="4">
    <source>
        <dbReference type="PIRSR" id="PIRSR000097-3"/>
    </source>
</evidence>
<feature type="binding site" evidence="3">
    <location>
        <position position="132"/>
    </location>
    <ligand>
        <name>substrate</name>
    </ligand>
</feature>
<evidence type="ECO:0000313" key="8">
    <source>
        <dbReference type="RefSeq" id="XP_026497764.1"/>
    </source>
</evidence>
<keyword evidence="5" id="KW-0732">Signal</keyword>
<feature type="domain" description="NADP-dependent oxidoreductase" evidence="6">
    <location>
        <begin position="51"/>
        <end position="300"/>
    </location>
</feature>
<dbReference type="PROSITE" id="PS00062">
    <property type="entry name" value="ALDOKETO_REDUCTASE_2"/>
    <property type="match status" value="1"/>
</dbReference>
<protein>
    <submittedName>
        <fullName evidence="8">Aldo-keto reductase AKR2E4-like isoform X2</fullName>
    </submittedName>
</protein>
<sequence length="321" mass="36679">MLRILVNVLVIVSVTTADVLPNTILLNDGNRIPIVAYGTFGKTYEVEIIKPAVIKAIEAGYRHIDTAAVYRNEEQIGEAIVDVINRGIVKREDLWITTKLSLDVGTREGVLKSLQTSLNKLKLDYVDLYLIHFPMNLRNLQEHDYLNIWKGMEDMKKLNLARSIGISNFNSSEINRILLNSEIVPSVNEIEVNPNFVDLDLVAYCQSLNITVMSYAPFGFMAPRPYLNYTTSITFENPVLKSIAQKYGKTTSQVVLRYLIDRKTIPIPRSINTERIQSNIDLFDFRLTQQEITSINELNEDVKVYNFNQESLAIFFNFYGL</sequence>
<reference evidence="8" key="1">
    <citation type="submission" date="2025-08" db="UniProtKB">
        <authorList>
            <consortium name="RefSeq"/>
        </authorList>
    </citation>
    <scope>IDENTIFICATION</scope>
    <source>
        <tissue evidence="8">Whole body</tissue>
    </source>
</reference>
<dbReference type="SUPFAM" id="SSF51430">
    <property type="entry name" value="NAD(P)-linked oxidoreductase"/>
    <property type="match status" value="1"/>
</dbReference>
<dbReference type="AlphaFoldDB" id="A0A8B8IKX9"/>
<organism evidence="7 8">
    <name type="scientific">Vanessa tameamea</name>
    <name type="common">Kamehameha butterfly</name>
    <dbReference type="NCBI Taxonomy" id="334116"/>
    <lineage>
        <taxon>Eukaryota</taxon>
        <taxon>Metazoa</taxon>
        <taxon>Ecdysozoa</taxon>
        <taxon>Arthropoda</taxon>
        <taxon>Hexapoda</taxon>
        <taxon>Insecta</taxon>
        <taxon>Pterygota</taxon>
        <taxon>Neoptera</taxon>
        <taxon>Endopterygota</taxon>
        <taxon>Lepidoptera</taxon>
        <taxon>Glossata</taxon>
        <taxon>Ditrysia</taxon>
        <taxon>Papilionoidea</taxon>
        <taxon>Nymphalidae</taxon>
        <taxon>Nymphalinae</taxon>
        <taxon>Vanessa</taxon>
    </lineage>
</organism>
<dbReference type="PROSITE" id="PS00063">
    <property type="entry name" value="ALDOKETO_REDUCTASE_3"/>
    <property type="match status" value="1"/>
</dbReference>
<keyword evidence="7" id="KW-1185">Reference proteome</keyword>
<dbReference type="GeneID" id="113401901"/>
<dbReference type="InterPro" id="IPR020471">
    <property type="entry name" value="AKR"/>
</dbReference>
<dbReference type="InterPro" id="IPR018170">
    <property type="entry name" value="Aldo/ket_reductase_CS"/>
</dbReference>
<evidence type="ECO:0000259" key="6">
    <source>
        <dbReference type="Pfam" id="PF00248"/>
    </source>
</evidence>
<proteinExistence type="predicted"/>
<dbReference type="RefSeq" id="XP_026497764.1">
    <property type="nucleotide sequence ID" value="XM_026641979.2"/>
</dbReference>
<feature type="active site" description="Proton donor" evidence="2">
    <location>
        <position position="70"/>
    </location>
</feature>
<dbReference type="PIRSF" id="PIRSF000097">
    <property type="entry name" value="AKR"/>
    <property type="match status" value="1"/>
</dbReference>
<dbReference type="Gene3D" id="3.20.20.100">
    <property type="entry name" value="NADP-dependent oxidoreductase domain"/>
    <property type="match status" value="1"/>
</dbReference>
<feature type="site" description="Lowers pKa of active site Tyr" evidence="4">
    <location>
        <position position="99"/>
    </location>
</feature>
<dbReference type="Pfam" id="PF00248">
    <property type="entry name" value="Aldo_ket_red"/>
    <property type="match status" value="1"/>
</dbReference>